<name>A0A078A7B0_STYLE</name>
<dbReference type="PANTHER" id="PTHR31600:SF2">
    <property type="entry name" value="GAMETE ENRICHED GENE 10 PROTEIN-RELATED"/>
    <property type="match status" value="1"/>
</dbReference>
<feature type="transmembrane region" description="Helical" evidence="2">
    <location>
        <begin position="149"/>
        <end position="172"/>
    </location>
</feature>
<dbReference type="InParanoid" id="A0A078A7B0"/>
<proteinExistence type="predicted"/>
<feature type="transmembrane region" description="Helical" evidence="2">
    <location>
        <begin position="1730"/>
        <end position="1752"/>
    </location>
</feature>
<reference evidence="3 4" key="1">
    <citation type="submission" date="2014-06" db="EMBL/GenBank/DDBJ databases">
        <authorList>
            <person name="Swart Estienne"/>
        </authorList>
    </citation>
    <scope>NUCLEOTIDE SEQUENCE [LARGE SCALE GENOMIC DNA]</scope>
    <source>
        <strain evidence="3 4">130c</strain>
    </source>
</reference>
<feature type="transmembrane region" description="Helical" evidence="2">
    <location>
        <begin position="1273"/>
        <end position="1294"/>
    </location>
</feature>
<feature type="transmembrane region" description="Helical" evidence="2">
    <location>
        <begin position="184"/>
        <end position="205"/>
    </location>
</feature>
<accession>A0A078A7B0</accession>
<feature type="transmembrane region" description="Helical" evidence="2">
    <location>
        <begin position="1052"/>
        <end position="1074"/>
    </location>
</feature>
<dbReference type="EMBL" id="CCKQ01005445">
    <property type="protein sequence ID" value="CDW76681.1"/>
    <property type="molecule type" value="Genomic_DNA"/>
</dbReference>
<feature type="transmembrane region" description="Helical" evidence="2">
    <location>
        <begin position="284"/>
        <end position="303"/>
    </location>
</feature>
<gene>
    <name evidence="3" type="primary">Contig15154.g16151</name>
    <name evidence="3" type="ORF">STYLEM_5642</name>
</gene>
<feature type="transmembrane region" description="Helical" evidence="2">
    <location>
        <begin position="249"/>
        <end position="272"/>
    </location>
</feature>
<keyword evidence="2" id="KW-0812">Transmembrane</keyword>
<dbReference type="Proteomes" id="UP000039865">
    <property type="component" value="Unassembled WGS sequence"/>
</dbReference>
<keyword evidence="2" id="KW-1133">Transmembrane helix</keyword>
<evidence type="ECO:0000256" key="1">
    <source>
        <dbReference type="SAM" id="MobiDB-lite"/>
    </source>
</evidence>
<evidence type="ECO:0000256" key="2">
    <source>
        <dbReference type="SAM" id="Phobius"/>
    </source>
</evidence>
<dbReference type="InterPro" id="IPR052994">
    <property type="entry name" value="Tiny_macrocysts_regulators"/>
</dbReference>
<protein>
    <submittedName>
        <fullName evidence="3">Pas domain s-box family protein</fullName>
    </submittedName>
</protein>
<keyword evidence="4" id="KW-1185">Reference proteome</keyword>
<keyword evidence="2" id="KW-0472">Membrane</keyword>
<feature type="transmembrane region" description="Helical" evidence="2">
    <location>
        <begin position="105"/>
        <end position="129"/>
    </location>
</feature>
<feature type="transmembrane region" description="Helical" evidence="2">
    <location>
        <begin position="309"/>
        <end position="326"/>
    </location>
</feature>
<feature type="region of interest" description="Disordered" evidence="1">
    <location>
        <begin position="1005"/>
        <end position="1025"/>
    </location>
</feature>
<evidence type="ECO:0000313" key="3">
    <source>
        <dbReference type="EMBL" id="CDW76681.1"/>
    </source>
</evidence>
<feature type="transmembrane region" description="Helical" evidence="2">
    <location>
        <begin position="1509"/>
        <end position="1532"/>
    </location>
</feature>
<organism evidence="3 4">
    <name type="scientific">Stylonychia lemnae</name>
    <name type="common">Ciliate</name>
    <dbReference type="NCBI Taxonomy" id="5949"/>
    <lineage>
        <taxon>Eukaryota</taxon>
        <taxon>Sar</taxon>
        <taxon>Alveolata</taxon>
        <taxon>Ciliophora</taxon>
        <taxon>Intramacronucleata</taxon>
        <taxon>Spirotrichea</taxon>
        <taxon>Stichotrichia</taxon>
        <taxon>Sporadotrichida</taxon>
        <taxon>Oxytrichidae</taxon>
        <taxon>Stylonychinae</taxon>
        <taxon>Stylonychia</taxon>
    </lineage>
</organism>
<dbReference type="SUPFAM" id="SSF55785">
    <property type="entry name" value="PYP-like sensor domain (PAS domain)"/>
    <property type="match status" value="1"/>
</dbReference>
<evidence type="ECO:0000313" key="4">
    <source>
        <dbReference type="Proteomes" id="UP000039865"/>
    </source>
</evidence>
<sequence length="1788" mass="209958">MKFLYDPQSISRVTWQLISNNLITPSIFMFLTIAEGLQSIFYAFLLQQQLVNEIKLDLESGLNENQITNGETDSSDAPASESSSIQISLLFINDYQKMLTDNENFVMVTSASIFGLNFFLGLIFTYLLWNQKKKMIKDLSESSMIHKVFGCLLIIYARGLYLITFEFIIRGYSAYQQYDLGIKIGLSITNTISVVLFFFFIFYTRRIFKLNMLSNHISWSNSDSKAIYFGFFAKIINPLILSFDTNGDYITAEIIICLIIQTLYLVMILFFADIYNRKIDLVQKFIQATVVLILEISFIKYLIKENDGKEFILFLCVLPFHLYFIYRLNKRRKEQILEMFTEGKLKMELQFEYLLIYLYEIVQDSLIDSKVSQEYYSEILKLLEGHQLTCYNTDCICTKQGDFMEIFKQGQKQSTNVFLVELQNLKKIKEYIQMKSGKWFVSSVNRMKEDQFRDKYYNKRDIDDDEEDISLIDDQSNDDGGFLNSLDIQDATKQIRIRPKRKIKIDIQHVKRRFVTNFILLFFVEIKQKFPNSLKIHILCNYYSMMIVQKPQLCISQLRGFNDKNFSWLDRISKFVNEFYILDEYEKHDKSNLDSNMQIKVDGEHFIMINDLYEEFQTQVDQMSFDAVEFWKGFTQDDVDPYKQYDLGEKIADSIQATYKTFKEIEDNLIQKDYKIYVWFAQIQLKIMNDNDGYQIFIQKMRGVMQMNKMFQSNMRGKISEDSGFIVSDGHSNNSGKILFMNKTIKRWLLREEDDTKFLNINALMPKLIGERHDEFMKKYNETGESVILNKQILNFLMDKNGSIFPAEMLIKFHYSQKFKYCFITFIEKVKTIKPFIDMVKYKTEQLLFMTIDMYDGQIFEVSRNLLNLLEYFGINQYKDIREISFTEKKRLIQDLLTDFSFEELTRYKQTHKNKNDSYEKIHTLNLFSFSDNIDYYGVNSTKDECQAKVAIYVDTYGECKLNIGFVVLSISTGHQNLDFINELKSNDAAEVQQQEYKDEQQEMQLRESQENDSVASSSCGSSNSGSSSSSYHALQQFHTFYRQQTPRILKIVIQLILLMFIASITIATVNLVLNIRSHNLSELEVKQVRASMDRVNFSVSIRLLLRTMMNIANGYEPNKSKLLDDRFKVYQGLLRSKAEQLISAQYYLDNSGYQFSQSFENELKKSEITLSYLMENNVLRKENVTMRNMQSLYGSRLVQVENYTMQQMKGNLKIQNLKPNLSVNYQPTIEEQTLYFIVENGNGIVRTYNRFFADLYITDSVKNSENNESNTMITTVISVITIFLVTCVISPIISKTEERKYNALVFFMRIPRNQVEQYIKSCQECQNLDASPNIQKKEKNTVNNVPNEDFKTYDYQSMNYPQDHSVLDVSDVQLMQENSFNQSNNLESTQKRLFEENSVRNELINTNARLRNYPQKSSDTSVIGGNEESKYLSMANLQRRKNKQINHANLSISDSSEKPNDLKSLQNKQIKVSNEQQEQQIRDQEILEELMNRNLQKIKGIAFKKKTLTFLFVMVLMVVFSVYFIISFFMAQKNYQTAANSSIDLGTIFSKEQCFENLISYQRENMIQNKTIMLTDNITEASQYFLTTCSTQEAKYKELRKSLPEYFQDAKQYLEQIETNKYCDVVYVDSLNFLNSPCQIALNGLMSKGMTNTLFYMLSQAQKTELAFKNSYQNQRRDDQFLRVELNSTDVIDIIDTKMYIMGYSFIELENQCMESALKYFKKLLTDFIIVYAVFLALLISSMIYFTIFAFKRLRRSMWSTNMLLKIIPKQALNKNDSELLKQFFVN</sequence>
<dbReference type="OrthoDB" id="299010at2759"/>
<dbReference type="InterPro" id="IPR035965">
    <property type="entry name" value="PAS-like_dom_sf"/>
</dbReference>
<dbReference type="Gene3D" id="3.30.450.20">
    <property type="entry name" value="PAS domain"/>
    <property type="match status" value="1"/>
</dbReference>
<dbReference type="PANTHER" id="PTHR31600">
    <property type="entry name" value="TINY MACROCYSTS PROTEIN B-RELATED"/>
    <property type="match status" value="1"/>
</dbReference>
<feature type="transmembrane region" description="Helical" evidence="2">
    <location>
        <begin position="21"/>
        <end position="45"/>
    </location>
</feature>